<dbReference type="InterPro" id="IPR036097">
    <property type="entry name" value="HisK_dim/P_sf"/>
</dbReference>
<feature type="transmembrane region" description="Helical" evidence="9">
    <location>
        <begin position="114"/>
        <end position="132"/>
    </location>
</feature>
<evidence type="ECO:0000313" key="12">
    <source>
        <dbReference type="Proteomes" id="UP001499978"/>
    </source>
</evidence>
<keyword evidence="5" id="KW-0808">Transferase</keyword>
<dbReference type="InterPro" id="IPR004358">
    <property type="entry name" value="Sig_transdc_His_kin-like_C"/>
</dbReference>
<keyword evidence="12" id="KW-1185">Reference proteome</keyword>
<feature type="region of interest" description="Disordered" evidence="8">
    <location>
        <begin position="594"/>
        <end position="618"/>
    </location>
</feature>
<comment type="catalytic activity">
    <reaction evidence="1">
        <text>ATP + protein L-histidine = ADP + protein N-phospho-L-histidine.</text>
        <dbReference type="EC" id="2.7.13.3"/>
    </reaction>
</comment>
<dbReference type="PROSITE" id="PS50109">
    <property type="entry name" value="HIS_KIN"/>
    <property type="match status" value="1"/>
</dbReference>
<evidence type="ECO:0000256" key="8">
    <source>
        <dbReference type="SAM" id="MobiDB-lite"/>
    </source>
</evidence>
<dbReference type="InterPro" id="IPR036890">
    <property type="entry name" value="HATPase_C_sf"/>
</dbReference>
<feature type="compositionally biased region" description="Low complexity" evidence="8">
    <location>
        <begin position="594"/>
        <end position="603"/>
    </location>
</feature>
<feature type="transmembrane region" description="Helical" evidence="9">
    <location>
        <begin position="46"/>
        <end position="73"/>
    </location>
</feature>
<dbReference type="Proteomes" id="UP001499978">
    <property type="component" value="Unassembled WGS sequence"/>
</dbReference>
<dbReference type="SUPFAM" id="SSF55874">
    <property type="entry name" value="ATPase domain of HSP90 chaperone/DNA topoisomerase II/histidine kinase"/>
    <property type="match status" value="1"/>
</dbReference>
<evidence type="ECO:0000256" key="7">
    <source>
        <dbReference type="ARBA" id="ARBA00023012"/>
    </source>
</evidence>
<keyword evidence="4" id="KW-0597">Phosphoprotein</keyword>
<keyword evidence="6" id="KW-0418">Kinase</keyword>
<dbReference type="PANTHER" id="PTHR43047">
    <property type="entry name" value="TWO-COMPONENT HISTIDINE PROTEIN KINASE"/>
    <property type="match status" value="1"/>
</dbReference>
<dbReference type="SMART" id="SM00387">
    <property type="entry name" value="HATPase_c"/>
    <property type="match status" value="1"/>
</dbReference>
<dbReference type="InterPro" id="IPR029016">
    <property type="entry name" value="GAF-like_dom_sf"/>
</dbReference>
<proteinExistence type="predicted"/>
<evidence type="ECO:0000256" key="6">
    <source>
        <dbReference type="ARBA" id="ARBA00022777"/>
    </source>
</evidence>
<dbReference type="EMBL" id="BAAARY010000011">
    <property type="protein sequence ID" value="GAA2525330.1"/>
    <property type="molecule type" value="Genomic_DNA"/>
</dbReference>
<feature type="transmembrane region" description="Helical" evidence="9">
    <location>
        <begin position="144"/>
        <end position="164"/>
    </location>
</feature>
<keyword evidence="9" id="KW-0812">Transmembrane</keyword>
<accession>A0ABP6AW60</accession>
<comment type="caution">
    <text evidence="11">The sequence shown here is derived from an EMBL/GenBank/DDBJ whole genome shotgun (WGS) entry which is preliminary data.</text>
</comment>
<comment type="subcellular location">
    <subcellularLocation>
        <location evidence="2">Cell membrane</location>
    </subcellularLocation>
</comment>
<dbReference type="CDD" id="cd00082">
    <property type="entry name" value="HisKA"/>
    <property type="match status" value="1"/>
</dbReference>
<protein>
    <recommendedName>
        <fullName evidence="3">histidine kinase</fullName>
        <ecNumber evidence="3">2.7.13.3</ecNumber>
    </recommendedName>
</protein>
<dbReference type="SUPFAM" id="SSF47384">
    <property type="entry name" value="Homodimeric domain of signal transducing histidine kinase"/>
    <property type="match status" value="1"/>
</dbReference>
<evidence type="ECO:0000256" key="9">
    <source>
        <dbReference type="SAM" id="Phobius"/>
    </source>
</evidence>
<dbReference type="Gene3D" id="3.30.565.10">
    <property type="entry name" value="Histidine kinase-like ATPase, C-terminal domain"/>
    <property type="match status" value="1"/>
</dbReference>
<evidence type="ECO:0000256" key="3">
    <source>
        <dbReference type="ARBA" id="ARBA00012438"/>
    </source>
</evidence>
<evidence type="ECO:0000256" key="4">
    <source>
        <dbReference type="ARBA" id="ARBA00022553"/>
    </source>
</evidence>
<feature type="transmembrane region" description="Helical" evidence="9">
    <location>
        <begin position="85"/>
        <end position="108"/>
    </location>
</feature>
<dbReference type="Gene3D" id="3.30.450.40">
    <property type="match status" value="1"/>
</dbReference>
<dbReference type="Pfam" id="PF00512">
    <property type="entry name" value="HisKA"/>
    <property type="match status" value="1"/>
</dbReference>
<dbReference type="CDD" id="cd16922">
    <property type="entry name" value="HATPase_EvgS-ArcB-TorS-like"/>
    <property type="match status" value="1"/>
</dbReference>
<keyword evidence="7" id="KW-0902">Two-component regulatory system</keyword>
<feature type="transmembrane region" description="Helical" evidence="9">
    <location>
        <begin position="176"/>
        <end position="195"/>
    </location>
</feature>
<reference evidence="12" key="1">
    <citation type="journal article" date="2019" name="Int. J. Syst. Evol. Microbiol.">
        <title>The Global Catalogue of Microorganisms (GCM) 10K type strain sequencing project: providing services to taxonomists for standard genome sequencing and annotation.</title>
        <authorList>
            <consortium name="The Broad Institute Genomics Platform"/>
            <consortium name="The Broad Institute Genome Sequencing Center for Infectious Disease"/>
            <person name="Wu L."/>
            <person name="Ma J."/>
        </authorList>
    </citation>
    <scope>NUCLEOTIDE SEQUENCE [LARGE SCALE GENOMIC DNA]</scope>
    <source>
        <strain evidence="12">JCM 3367</strain>
    </source>
</reference>
<sequence>MLAAAAFLAVIFFRAAWGYARRRDVVQGGIALLFLPATLLLARELAQLAGLVLPRPLLAVVGALTLLIPYQLLRLANQMRRVPRWVMASAVGLFVLAALPVVFVPPPLPPAMELLFQLGFAFPGAVSAGYQLAEARRRRGSSRVRLAVAAAATGLMTVGIVWSVATWGEQLATPQLMLVAAALGFLVAFMPPVWLRQLWATRAAHTVSLRLSQAPADEPAERIWRRYGAVVCEVAGVDATVVVISRAGILTQVAHAGLADGSLTGAPSDQLDALLGAPQPVSLITRRCRRLPFAERVLHAVPGATYMTAAPLRVPPDEAGALLLVSRRWPLFVEDDVRLLADLGGQAGILAERAHVIAAARAASSAKSDFLANMSHELRTPLNAILGFSDLALTGPTEAGQVTIPVEWVEHIFASGQRLLDLINDVLDLSKVEAGHLELRREPLSMEAAAADALVALRLMLDRKSLTAQLQHDGDVLAYADPKRLRQMIDNLLSNAIKHTPAGGRITVRAHRLRGTAYLTVTDTGPGINHTDQARLFEQFQQVGDPATRQPGTGLGLALTRRLARAHGGDITVHSQPGAGSSFTICLPAVDTATDATDGTPPTNVEAIADHEPERPTR</sequence>
<dbReference type="Gene3D" id="1.10.287.130">
    <property type="match status" value="1"/>
</dbReference>
<dbReference type="InterPro" id="IPR003594">
    <property type="entry name" value="HATPase_dom"/>
</dbReference>
<evidence type="ECO:0000256" key="1">
    <source>
        <dbReference type="ARBA" id="ARBA00000085"/>
    </source>
</evidence>
<evidence type="ECO:0000256" key="2">
    <source>
        <dbReference type="ARBA" id="ARBA00004236"/>
    </source>
</evidence>
<feature type="domain" description="Histidine kinase" evidence="10">
    <location>
        <begin position="373"/>
        <end position="591"/>
    </location>
</feature>
<name>A0ABP6AW60_9ACTN</name>
<feature type="compositionally biased region" description="Basic and acidic residues" evidence="8">
    <location>
        <begin position="608"/>
        <end position="618"/>
    </location>
</feature>
<dbReference type="Pfam" id="PF02518">
    <property type="entry name" value="HATPase_c"/>
    <property type="match status" value="1"/>
</dbReference>
<gene>
    <name evidence="11" type="ORF">GCM10010201_24970</name>
</gene>
<dbReference type="InterPro" id="IPR005467">
    <property type="entry name" value="His_kinase_dom"/>
</dbReference>
<dbReference type="PRINTS" id="PR00344">
    <property type="entry name" value="BCTRLSENSOR"/>
</dbReference>
<keyword evidence="9" id="KW-0472">Membrane</keyword>
<keyword evidence="9" id="KW-1133">Transmembrane helix</keyword>
<evidence type="ECO:0000256" key="5">
    <source>
        <dbReference type="ARBA" id="ARBA00022679"/>
    </source>
</evidence>
<dbReference type="InterPro" id="IPR003661">
    <property type="entry name" value="HisK_dim/P_dom"/>
</dbReference>
<dbReference type="PANTHER" id="PTHR43047:SF63">
    <property type="entry name" value="HISTIDINE KINASE"/>
    <property type="match status" value="1"/>
</dbReference>
<organism evidence="11 12">
    <name type="scientific">Pilimelia columellifera subsp. columellifera</name>
    <dbReference type="NCBI Taxonomy" id="706583"/>
    <lineage>
        <taxon>Bacteria</taxon>
        <taxon>Bacillati</taxon>
        <taxon>Actinomycetota</taxon>
        <taxon>Actinomycetes</taxon>
        <taxon>Micromonosporales</taxon>
        <taxon>Micromonosporaceae</taxon>
        <taxon>Pilimelia</taxon>
    </lineage>
</organism>
<dbReference type="SMART" id="SM00388">
    <property type="entry name" value="HisKA"/>
    <property type="match status" value="1"/>
</dbReference>
<evidence type="ECO:0000259" key="10">
    <source>
        <dbReference type="PROSITE" id="PS50109"/>
    </source>
</evidence>
<dbReference type="EC" id="2.7.13.3" evidence="3"/>
<evidence type="ECO:0000313" key="11">
    <source>
        <dbReference type="EMBL" id="GAA2525330.1"/>
    </source>
</evidence>